<dbReference type="EMBL" id="CAJHNH020000446">
    <property type="protein sequence ID" value="CAG5117737.1"/>
    <property type="molecule type" value="Genomic_DNA"/>
</dbReference>
<dbReference type="PROSITE" id="PS50088">
    <property type="entry name" value="ANK_REPEAT"/>
    <property type="match status" value="2"/>
</dbReference>
<evidence type="ECO:0000313" key="2">
    <source>
        <dbReference type="EMBL" id="CAG5117737.1"/>
    </source>
</evidence>
<dbReference type="InterPro" id="IPR002110">
    <property type="entry name" value="Ankyrin_rpt"/>
</dbReference>
<feature type="repeat" description="ANK" evidence="1">
    <location>
        <begin position="315"/>
        <end position="348"/>
    </location>
</feature>
<proteinExistence type="predicted"/>
<dbReference type="Proteomes" id="UP000678393">
    <property type="component" value="Unassembled WGS sequence"/>
</dbReference>
<dbReference type="SUPFAM" id="SSF48403">
    <property type="entry name" value="Ankyrin repeat"/>
    <property type="match status" value="1"/>
</dbReference>
<gene>
    <name evidence="2" type="ORF">CUNI_LOCUS3295</name>
</gene>
<feature type="repeat" description="ANK" evidence="1">
    <location>
        <begin position="579"/>
        <end position="612"/>
    </location>
</feature>
<keyword evidence="3" id="KW-1185">Reference proteome</keyword>
<evidence type="ECO:0000313" key="3">
    <source>
        <dbReference type="Proteomes" id="UP000678393"/>
    </source>
</evidence>
<dbReference type="Gene3D" id="1.25.40.20">
    <property type="entry name" value="Ankyrin repeat-containing domain"/>
    <property type="match status" value="3"/>
</dbReference>
<dbReference type="SMART" id="SM00248">
    <property type="entry name" value="ANK"/>
    <property type="match status" value="4"/>
</dbReference>
<protein>
    <submittedName>
        <fullName evidence="2">Uncharacterized protein</fullName>
    </submittedName>
</protein>
<dbReference type="PANTHER" id="PTHR24172">
    <property type="entry name" value="ANK_REP_REGION DOMAIN-CONTAINING PROTEIN"/>
    <property type="match status" value="1"/>
</dbReference>
<dbReference type="PROSITE" id="PS50297">
    <property type="entry name" value="ANK_REP_REGION"/>
    <property type="match status" value="2"/>
</dbReference>
<dbReference type="PANTHER" id="PTHR24172:SF4">
    <property type="entry name" value="ANK_REP_REGION DOMAIN-CONTAINING PROTEIN"/>
    <property type="match status" value="1"/>
</dbReference>
<evidence type="ECO:0000256" key="1">
    <source>
        <dbReference type="PROSITE-ProRule" id="PRU00023"/>
    </source>
</evidence>
<keyword evidence="1" id="KW-0040">ANK repeat</keyword>
<accession>A0A8S3YKX8</accession>
<comment type="caution">
    <text evidence="2">The sequence shown here is derived from an EMBL/GenBank/DDBJ whole genome shotgun (WGS) entry which is preliminary data.</text>
</comment>
<dbReference type="AlphaFoldDB" id="A0A8S3YKX8"/>
<dbReference type="OrthoDB" id="432281at2759"/>
<dbReference type="InterPro" id="IPR036770">
    <property type="entry name" value="Ankyrin_rpt-contain_sf"/>
</dbReference>
<name>A0A8S3YKX8_9EUPU</name>
<reference evidence="2" key="1">
    <citation type="submission" date="2021-04" db="EMBL/GenBank/DDBJ databases">
        <authorList>
            <consortium name="Molecular Ecology Group"/>
        </authorList>
    </citation>
    <scope>NUCLEOTIDE SEQUENCE</scope>
</reference>
<organism evidence="2 3">
    <name type="scientific">Candidula unifasciata</name>
    <dbReference type="NCBI Taxonomy" id="100452"/>
    <lineage>
        <taxon>Eukaryota</taxon>
        <taxon>Metazoa</taxon>
        <taxon>Spiralia</taxon>
        <taxon>Lophotrochozoa</taxon>
        <taxon>Mollusca</taxon>
        <taxon>Gastropoda</taxon>
        <taxon>Heterobranchia</taxon>
        <taxon>Euthyneura</taxon>
        <taxon>Panpulmonata</taxon>
        <taxon>Eupulmonata</taxon>
        <taxon>Stylommatophora</taxon>
        <taxon>Helicina</taxon>
        <taxon>Helicoidea</taxon>
        <taxon>Geomitridae</taxon>
        <taxon>Candidula</taxon>
    </lineage>
</organism>
<sequence>MSLSTIQTKTVGVKKQVTSCMGTVDNIRDLDLSKSFITGQVCHSCDVLCNYYLGGGSMSCRDSRTGETFLHVLTDYVHLYLSANCTRIVYMLSTKIDLDVPDHNGDTVLHKTVRVTGAWRFIVALMRCGANPLIKNKAGRTPEEEILHLKNPGWEENLHWLRKYHPGLWAAVKAKNPDPVLIERLLRYWCRTVKIVGNQTENLKLDLVCILEKYENTNEMALAMLSGKSKFINMWKNAENLQKIDVNTKDHSYQFYYRDPGVSCRPVGVRMKNLKLTKSSCFFSPQLVNPKSRPHNEAITKHILRYCDLNIRNVQGQTLLVEAMYNGETEGVIRVILNAGINIGARDAMGRTARDHCDILKREDYKQLIDSHVIELIQECDLERLEALVLQMYDHVIPPSNKLRIMSLVRQKSSKQLTELLKYIDCKQAFIRKLFLLVKNGDKAELVKQMSRKYVNARDKAGRTLLHYAIQYSYDHICESLHSSAGPTLYTSDRNSINSNGQIILQDISLTPEDDRDMTRLVSGNRRMRCIITDLKKDCKKRHCFRRFFTDSNCTPDYFGIIRYLVQEYPSMLGVTNNIGQTPLHYAHIFSASKAVIDLLERNGACANVKDVGCITSNSYTTLTCSQ</sequence>